<keyword evidence="8" id="KW-1185">Reference proteome</keyword>
<dbReference type="Gene3D" id="2.40.50.100">
    <property type="match status" value="1"/>
</dbReference>
<dbReference type="InterPro" id="IPR058634">
    <property type="entry name" value="AaeA-lik-b-barrel"/>
</dbReference>
<keyword evidence="4" id="KW-0812">Transmembrane</keyword>
<comment type="subcellular location">
    <subcellularLocation>
        <location evidence="1">Cell envelope</location>
    </subcellularLocation>
</comment>
<dbReference type="InterPro" id="IPR050739">
    <property type="entry name" value="MFP"/>
</dbReference>
<feature type="region of interest" description="Disordered" evidence="3">
    <location>
        <begin position="1"/>
        <end position="32"/>
    </location>
</feature>
<evidence type="ECO:0000256" key="3">
    <source>
        <dbReference type="SAM" id="MobiDB-lite"/>
    </source>
</evidence>
<proteinExistence type="predicted"/>
<dbReference type="Pfam" id="PF25963">
    <property type="entry name" value="Beta-barrel_AAEA"/>
    <property type="match status" value="1"/>
</dbReference>
<protein>
    <submittedName>
        <fullName evidence="7">Uncharacterized protein</fullName>
    </submittedName>
</protein>
<feature type="domain" description="p-hydroxybenzoic acid efflux pump subunit AaeA-like beta-barrel" evidence="6">
    <location>
        <begin position="271"/>
        <end position="360"/>
    </location>
</feature>
<evidence type="ECO:0000313" key="7">
    <source>
        <dbReference type="EMBL" id="PIO99527.1"/>
    </source>
</evidence>
<feature type="coiled-coil region" evidence="2">
    <location>
        <begin position="115"/>
        <end position="156"/>
    </location>
</feature>
<reference evidence="7 8" key="1">
    <citation type="submission" date="2017-08" db="EMBL/GenBank/DDBJ databases">
        <title>Pleomorphomonas carboxidotrophicus sp. nov., a new mesophilic hydrogenogenic carboxidotroph.</title>
        <authorList>
            <person name="Esquivel-Elizondo S."/>
            <person name="Krajmalnik-Brown R."/>
            <person name="Maldonado J."/>
        </authorList>
    </citation>
    <scope>NUCLEOTIDE SEQUENCE [LARGE SCALE GENOMIC DNA]</scope>
    <source>
        <strain evidence="7 8">SVCO-16</strain>
    </source>
</reference>
<gene>
    <name evidence="7" type="ORF">CJ014_09460</name>
</gene>
<dbReference type="PANTHER" id="PTHR30386:SF19">
    <property type="entry name" value="MULTIDRUG EXPORT PROTEIN EMRA-RELATED"/>
    <property type="match status" value="1"/>
</dbReference>
<feature type="domain" description="Multidrug resistance protein MdtA-like barrel-sandwich hybrid" evidence="5">
    <location>
        <begin position="74"/>
        <end position="266"/>
    </location>
</feature>
<organism evidence="7 8">
    <name type="scientific">Pleomorphomonas carboxyditropha</name>
    <dbReference type="NCBI Taxonomy" id="2023338"/>
    <lineage>
        <taxon>Bacteria</taxon>
        <taxon>Pseudomonadati</taxon>
        <taxon>Pseudomonadota</taxon>
        <taxon>Alphaproteobacteria</taxon>
        <taxon>Hyphomicrobiales</taxon>
        <taxon>Pleomorphomonadaceae</taxon>
        <taxon>Pleomorphomonas</taxon>
    </lineage>
</organism>
<dbReference type="InterPro" id="IPR058625">
    <property type="entry name" value="MdtA-like_BSH"/>
</dbReference>
<keyword evidence="4" id="KW-0472">Membrane</keyword>
<evidence type="ECO:0000259" key="5">
    <source>
        <dbReference type="Pfam" id="PF25917"/>
    </source>
</evidence>
<keyword evidence="4" id="KW-1133">Transmembrane helix</keyword>
<feature type="transmembrane region" description="Helical" evidence="4">
    <location>
        <begin position="39"/>
        <end position="58"/>
    </location>
</feature>
<dbReference type="Pfam" id="PF25917">
    <property type="entry name" value="BSH_RND"/>
    <property type="match status" value="1"/>
</dbReference>
<dbReference type="Gene3D" id="2.40.30.170">
    <property type="match status" value="1"/>
</dbReference>
<dbReference type="AlphaFoldDB" id="A0A2G9WXU5"/>
<dbReference type="GO" id="GO:0055085">
    <property type="term" value="P:transmembrane transport"/>
    <property type="evidence" value="ECO:0007669"/>
    <property type="project" value="InterPro"/>
</dbReference>
<keyword evidence="2" id="KW-0175">Coiled coil</keyword>
<comment type="caution">
    <text evidence="7">The sequence shown here is derived from an EMBL/GenBank/DDBJ whole genome shotgun (WGS) entry which is preliminary data.</text>
</comment>
<evidence type="ECO:0000256" key="4">
    <source>
        <dbReference type="SAM" id="Phobius"/>
    </source>
</evidence>
<dbReference type="SUPFAM" id="SSF111369">
    <property type="entry name" value="HlyD-like secretion proteins"/>
    <property type="match status" value="1"/>
</dbReference>
<evidence type="ECO:0000259" key="6">
    <source>
        <dbReference type="Pfam" id="PF25963"/>
    </source>
</evidence>
<dbReference type="Proteomes" id="UP000231070">
    <property type="component" value="Unassembled WGS sequence"/>
</dbReference>
<feature type="compositionally biased region" description="Pro residues" evidence="3">
    <location>
        <begin position="15"/>
        <end position="25"/>
    </location>
</feature>
<sequence>MTRMSDSQQTTPAPASAPTPAPAPAAPSRRPRRRGPLRYLLMAALPLALVAAGGWYWVTGGRWASTENAYVQQNKVLVAPEVEGRIAEVRVGQNQTVKPGDVLFRIDDAVYRIALEKADGAVALARLQVEELRTRLKDAELKADTARNTLAFQEVQFGRQDKLRRTGNTTEAQYDSARHDLDLARQAVAEAEQGVADALVALGGDADIETDKHPSVLGALAAQNSARLDLERAVVRAPTTGTVSQVANLQVGQYIGSGSPAMAIIDTTSTWVEANFKETDLGHMRAGQTAELTLDAYPDVTIKGHVESFGGGTGAIFSLLPAQNATGNWVKVVQRVPVRITLDEPTSLPLKAGLSVGVDVDTGFVRPLPAFLRTALDTLGLGASPEKLAAK</sequence>
<evidence type="ECO:0000256" key="2">
    <source>
        <dbReference type="SAM" id="Coils"/>
    </source>
</evidence>
<dbReference type="OrthoDB" id="9811754at2"/>
<dbReference type="PANTHER" id="PTHR30386">
    <property type="entry name" value="MEMBRANE FUSION SUBUNIT OF EMRAB-TOLC MULTIDRUG EFFLUX PUMP"/>
    <property type="match status" value="1"/>
</dbReference>
<name>A0A2G9WXU5_9HYPH</name>
<accession>A0A2G9WXU5</accession>
<evidence type="ECO:0000313" key="8">
    <source>
        <dbReference type="Proteomes" id="UP000231070"/>
    </source>
</evidence>
<evidence type="ECO:0000256" key="1">
    <source>
        <dbReference type="ARBA" id="ARBA00004196"/>
    </source>
</evidence>
<dbReference type="GO" id="GO:0030313">
    <property type="term" value="C:cell envelope"/>
    <property type="evidence" value="ECO:0007669"/>
    <property type="project" value="UniProtKB-SubCell"/>
</dbReference>
<dbReference type="EMBL" id="NQVN01000004">
    <property type="protein sequence ID" value="PIO99527.1"/>
    <property type="molecule type" value="Genomic_DNA"/>
</dbReference>